<dbReference type="InterPro" id="IPR009061">
    <property type="entry name" value="DNA-bd_dom_put_sf"/>
</dbReference>
<dbReference type="EMBL" id="PVLF01000006">
    <property type="protein sequence ID" value="PRH82647.1"/>
    <property type="molecule type" value="Genomic_DNA"/>
</dbReference>
<dbReference type="Pfam" id="PF04760">
    <property type="entry name" value="IF2_N"/>
    <property type="match status" value="1"/>
</dbReference>
<feature type="compositionally biased region" description="Basic and acidic residues" evidence="1">
    <location>
        <begin position="137"/>
        <end position="159"/>
    </location>
</feature>
<dbReference type="Proteomes" id="UP000241736">
    <property type="component" value="Unassembled WGS sequence"/>
</dbReference>
<feature type="compositionally biased region" description="Pro residues" evidence="1">
    <location>
        <begin position="173"/>
        <end position="188"/>
    </location>
</feature>
<name>A0A2P6M9H9_9GAMM</name>
<feature type="compositionally biased region" description="Basic and acidic residues" evidence="1">
    <location>
        <begin position="121"/>
        <end position="130"/>
    </location>
</feature>
<dbReference type="Gene3D" id="3.30.56.50">
    <property type="entry name" value="Putative DNA-binding domain, N-terminal subdomain of bacterial translation initiation factor IF2"/>
    <property type="match status" value="1"/>
</dbReference>
<evidence type="ECO:0000313" key="4">
    <source>
        <dbReference type="EMBL" id="PRH82647.1"/>
    </source>
</evidence>
<reference evidence="4 5" key="1">
    <citation type="submission" date="2018-03" db="EMBL/GenBank/DDBJ databases">
        <title>Arenimonas caeni sp. nov., isolated from activated sludge.</title>
        <authorList>
            <person name="Liu H."/>
        </authorList>
    </citation>
    <scope>NUCLEOTIDE SEQUENCE [LARGE SCALE GENOMIC DNA]</scope>
    <source>
        <strain evidence="5">z29</strain>
    </source>
</reference>
<accession>A0A2P6M9H9</accession>
<evidence type="ECO:0000313" key="5">
    <source>
        <dbReference type="Proteomes" id="UP000241736"/>
    </source>
</evidence>
<keyword evidence="4" id="KW-0396">Initiation factor</keyword>
<feature type="non-terminal residue" evidence="4">
    <location>
        <position position="188"/>
    </location>
</feature>
<keyword evidence="5" id="KW-1185">Reference proteome</keyword>
<protein>
    <submittedName>
        <fullName evidence="4">Translation initiation factor IF-2</fullName>
    </submittedName>
</protein>
<dbReference type="GO" id="GO:0003743">
    <property type="term" value="F:translation initiation factor activity"/>
    <property type="evidence" value="ECO:0007669"/>
    <property type="project" value="UniProtKB-KW"/>
</dbReference>
<sequence length="188" mass="20299">MSEVTVGSLAKVLGMPVEKLLEQLAGAGMSFSGPDQVVSSTEKMKLLGFLRRTHGKDEKAAEAGAPKKITLQRRKQEELTVSAGKSKSTVTVEVRQKRTYVKRDVVEEPVTDERAEALRKLEESKARNEAELAAIAESDRKRQLEREAEEAARRNEEAARAAAGDAPSEPEPEPVATPAPAPASAPEA</sequence>
<dbReference type="InterPro" id="IPR006847">
    <property type="entry name" value="IF2_N"/>
</dbReference>
<organism evidence="4 5">
    <name type="scientific">Arenimonas caeni</name>
    <dbReference type="NCBI Taxonomy" id="2058085"/>
    <lineage>
        <taxon>Bacteria</taxon>
        <taxon>Pseudomonadati</taxon>
        <taxon>Pseudomonadota</taxon>
        <taxon>Gammaproteobacteria</taxon>
        <taxon>Lysobacterales</taxon>
        <taxon>Lysobacteraceae</taxon>
        <taxon>Arenimonas</taxon>
    </lineage>
</organism>
<dbReference type="SUPFAM" id="SSF46955">
    <property type="entry name" value="Putative DNA-binding domain"/>
    <property type="match status" value="1"/>
</dbReference>
<dbReference type="AlphaFoldDB" id="A0A2P6M9H9"/>
<dbReference type="RefSeq" id="WP_205208559.1">
    <property type="nucleotide sequence ID" value="NZ_KZ679087.1"/>
</dbReference>
<feature type="domain" description="Initiation factor 2 associated" evidence="3">
    <location>
        <begin position="66"/>
        <end position="103"/>
    </location>
</feature>
<gene>
    <name evidence="4" type="ORF">C6N40_06650</name>
</gene>
<comment type="caution">
    <text evidence="4">The sequence shown here is derived from an EMBL/GenBank/DDBJ whole genome shotgun (WGS) entry which is preliminary data.</text>
</comment>
<keyword evidence="4" id="KW-0648">Protein biosynthesis</keyword>
<evidence type="ECO:0000259" key="3">
    <source>
        <dbReference type="Pfam" id="PF08364"/>
    </source>
</evidence>
<proteinExistence type="predicted"/>
<dbReference type="InterPro" id="IPR013575">
    <property type="entry name" value="IF2_assoc_dom_bac"/>
</dbReference>
<feature type="region of interest" description="Disordered" evidence="1">
    <location>
        <begin position="121"/>
        <end position="188"/>
    </location>
</feature>
<evidence type="ECO:0000259" key="2">
    <source>
        <dbReference type="Pfam" id="PF04760"/>
    </source>
</evidence>
<feature type="domain" description="Translation initiation factor IF-2 N-terminal" evidence="2">
    <location>
        <begin position="1"/>
        <end position="47"/>
    </location>
</feature>
<dbReference type="Pfam" id="PF08364">
    <property type="entry name" value="IF2_assoc"/>
    <property type="match status" value="1"/>
</dbReference>
<evidence type="ECO:0000256" key="1">
    <source>
        <dbReference type="SAM" id="MobiDB-lite"/>
    </source>
</evidence>